<evidence type="ECO:0008006" key="3">
    <source>
        <dbReference type="Google" id="ProtNLM"/>
    </source>
</evidence>
<proteinExistence type="predicted"/>
<name>A0ABP9WT39_9CHLR</name>
<gene>
    <name evidence="1" type="ORF">Hgul01_00142</name>
</gene>
<keyword evidence="2" id="KW-1185">Reference proteome</keyword>
<dbReference type="EMBL" id="BAABRU010000001">
    <property type="protein sequence ID" value="GAA5526370.1"/>
    <property type="molecule type" value="Genomic_DNA"/>
</dbReference>
<organism evidence="1 2">
    <name type="scientific">Herpetosiphon gulosus</name>
    <dbReference type="NCBI Taxonomy" id="1973496"/>
    <lineage>
        <taxon>Bacteria</taxon>
        <taxon>Bacillati</taxon>
        <taxon>Chloroflexota</taxon>
        <taxon>Chloroflexia</taxon>
        <taxon>Herpetosiphonales</taxon>
        <taxon>Herpetosiphonaceae</taxon>
        <taxon>Herpetosiphon</taxon>
    </lineage>
</organism>
<evidence type="ECO:0000313" key="1">
    <source>
        <dbReference type="EMBL" id="GAA5526370.1"/>
    </source>
</evidence>
<comment type="caution">
    <text evidence="1">The sequence shown here is derived from an EMBL/GenBank/DDBJ whole genome shotgun (WGS) entry which is preliminary data.</text>
</comment>
<accession>A0ABP9WT39</accession>
<evidence type="ECO:0000313" key="2">
    <source>
        <dbReference type="Proteomes" id="UP001428290"/>
    </source>
</evidence>
<reference evidence="1 2" key="1">
    <citation type="submission" date="2024-02" db="EMBL/GenBank/DDBJ databases">
        <title>Herpetosiphon gulosus NBRC 112829.</title>
        <authorList>
            <person name="Ichikawa N."/>
            <person name="Katano-Makiyama Y."/>
            <person name="Hidaka K."/>
        </authorList>
    </citation>
    <scope>NUCLEOTIDE SEQUENCE [LARGE SCALE GENOMIC DNA]</scope>
    <source>
        <strain evidence="1 2">NBRC 112829</strain>
    </source>
</reference>
<sequence length="257" mass="29024">MSLVLASAWQPRGELARFERLLPQLNQLYRAIVITTPPTIDAQLLQSLNQLPNVKAVPTTEWFQGRHLALAEALKTQPNYIHAIDFDRALRWIETRPSELTSIAQRSQTHCLIIGRTWQAYATHARALIETERTSNTMASFFLGMPMDISAGARGFTPVAAHFILANSPPLDALGTDAEWPVLLHRGGFKLNYCEVDGLDWEIPDQFQTQAADEQAQQSQAEHYDSQIEHWRYRVEVAQRIVQAGIAAARRPLQFLS</sequence>
<protein>
    <recommendedName>
        <fullName evidence="3">Glycosyltransferase</fullName>
    </recommendedName>
</protein>
<dbReference type="Proteomes" id="UP001428290">
    <property type="component" value="Unassembled WGS sequence"/>
</dbReference>
<dbReference type="RefSeq" id="WP_345720020.1">
    <property type="nucleotide sequence ID" value="NZ_BAABRU010000001.1"/>
</dbReference>